<dbReference type="RefSeq" id="WP_425345564.1">
    <property type="nucleotide sequence ID" value="NZ_JBGUBD010000005.1"/>
</dbReference>
<dbReference type="Proteomes" id="UP001575105">
    <property type="component" value="Unassembled WGS sequence"/>
</dbReference>
<comment type="caution">
    <text evidence="4">The sequence shown here is derived from an EMBL/GenBank/DDBJ whole genome shotgun (WGS) entry which is preliminary data.</text>
</comment>
<dbReference type="InterPro" id="IPR019734">
    <property type="entry name" value="TPR_rpt"/>
</dbReference>
<feature type="repeat" description="TPR" evidence="1">
    <location>
        <begin position="542"/>
        <end position="575"/>
    </location>
</feature>
<keyword evidence="2" id="KW-0175">Coiled coil</keyword>
<organism evidence="4 5">
    <name type="scientific">Natronomicrosphaera hydrolytica</name>
    <dbReference type="NCBI Taxonomy" id="3242702"/>
    <lineage>
        <taxon>Bacteria</taxon>
        <taxon>Pseudomonadati</taxon>
        <taxon>Planctomycetota</taxon>
        <taxon>Phycisphaerae</taxon>
        <taxon>Phycisphaerales</taxon>
        <taxon>Phycisphaeraceae</taxon>
        <taxon>Natronomicrosphaera</taxon>
    </lineage>
</organism>
<dbReference type="Pfam" id="PF13432">
    <property type="entry name" value="TPR_16"/>
    <property type="match status" value="2"/>
</dbReference>
<keyword evidence="3" id="KW-1133">Transmembrane helix</keyword>
<evidence type="ECO:0000313" key="4">
    <source>
        <dbReference type="EMBL" id="MFA9478638.1"/>
    </source>
</evidence>
<keyword evidence="5" id="KW-1185">Reference proteome</keyword>
<protein>
    <submittedName>
        <fullName evidence="4">Tol-pal system YbgF family protein</fullName>
    </submittedName>
</protein>
<dbReference type="SMART" id="SM00028">
    <property type="entry name" value="TPR"/>
    <property type="match status" value="4"/>
</dbReference>
<dbReference type="EMBL" id="JBGUBD010000005">
    <property type="protein sequence ID" value="MFA9478638.1"/>
    <property type="molecule type" value="Genomic_DNA"/>
</dbReference>
<sequence length="838" mass="98022">MEESPPQPARRRGGDRPEPNWSQVWQLPLLLLGAGLFVLGIWLVIPDKEAFDHQAELDEAQKFLTANNLESAEKQLRWVEEHLAEADRDAQARFWHYWGDLRYLDMHDRYDRPADTPTWRQTNETILRAYERTEEYGRELDGESLRRYAETLVMLGREQDALKIVDRIDRHQARQRYRIVRQLIERHRETARQSDPAYLAPLMDRFEDEIRHEADDERKRAQEIWISRVRAEIRMEAEDYDGVVTFLLRRIQRLDRDPSQTEQLAPLRVVLAQAYHALGRYGQAEQYFNLAQQQLPAHDPLQAEVLVGMGQLTLADGPRDGRRDEGHRHVEQAHEYFSAATTQFPTAPAYIDALIGQADCEARMEAYADAVDHFRLAVEQLHRTTPSWDSRRLEVVEVVRSHIDRLTEQQRYEQSLDFLTLLVPLHEREMPADLLLDFALTHEHLAEQRHAEAQPRDDDGQRRRGMTVEARRLANQEAATHFTHAANYYLRHARSVTITDDYSHGQSLWRAAQNFDRAQQWGEAINTYAEFIQTRQQDPLRLRAINHLGKAYLADGQYSPAIDLFLELINDHPRSPEAYDSLVPLARSYIGAQQHDAAERTLLTVVTDHEAISPETNEYRHALIELGRLYYRMGADDGDHYIAAIERLEEAVERYGHTDHSPTLRYLLADAYRKSIERLEEEIQSRQVQRDRVDLQHERDRRLQAAQKFYNQVITELEDRPEGTLTASERLYLRNAYFYQADCAYDREQYEAAISLYDAAARRWEEHPASLMALVQIVNAHCELGQFQEARVANERARAQLDRIPDDAFDDPTLPMSRQHWEDWLRWTSEVNLSQATR</sequence>
<dbReference type="PROSITE" id="PS50005">
    <property type="entry name" value="TPR"/>
    <property type="match status" value="1"/>
</dbReference>
<dbReference type="Gene3D" id="1.25.40.10">
    <property type="entry name" value="Tetratricopeptide repeat domain"/>
    <property type="match status" value="3"/>
</dbReference>
<evidence type="ECO:0000256" key="3">
    <source>
        <dbReference type="SAM" id="Phobius"/>
    </source>
</evidence>
<dbReference type="InterPro" id="IPR011990">
    <property type="entry name" value="TPR-like_helical_dom_sf"/>
</dbReference>
<gene>
    <name evidence="4" type="ORF">ACERK3_10055</name>
</gene>
<evidence type="ECO:0000256" key="1">
    <source>
        <dbReference type="PROSITE-ProRule" id="PRU00339"/>
    </source>
</evidence>
<evidence type="ECO:0000313" key="5">
    <source>
        <dbReference type="Proteomes" id="UP001575105"/>
    </source>
</evidence>
<feature type="transmembrane region" description="Helical" evidence="3">
    <location>
        <begin position="25"/>
        <end position="45"/>
    </location>
</feature>
<dbReference type="SUPFAM" id="SSF48452">
    <property type="entry name" value="TPR-like"/>
    <property type="match status" value="3"/>
</dbReference>
<keyword evidence="3" id="KW-0472">Membrane</keyword>
<keyword evidence="1" id="KW-0802">TPR repeat</keyword>
<name>A0ABV4U6N7_9BACT</name>
<accession>A0ABV4U6N7</accession>
<feature type="coiled-coil region" evidence="2">
    <location>
        <begin position="669"/>
        <end position="696"/>
    </location>
</feature>
<proteinExistence type="predicted"/>
<reference evidence="4 5" key="1">
    <citation type="submission" date="2024-08" db="EMBL/GenBank/DDBJ databases">
        <title>Whole-genome sequencing of halo(alkali)philic microorganisms from hypersaline lakes.</title>
        <authorList>
            <person name="Sorokin D.Y."/>
            <person name="Merkel A.Y."/>
            <person name="Messina E."/>
            <person name="Yakimov M."/>
        </authorList>
    </citation>
    <scope>NUCLEOTIDE SEQUENCE [LARGE SCALE GENOMIC DNA]</scope>
    <source>
        <strain evidence="4 5">AB-hyl4</strain>
    </source>
</reference>
<evidence type="ECO:0000256" key="2">
    <source>
        <dbReference type="SAM" id="Coils"/>
    </source>
</evidence>
<keyword evidence="3" id="KW-0812">Transmembrane</keyword>